<organism evidence="7 8">
    <name type="scientific">Cereibacter sphaeroides</name>
    <name type="common">Rhodobacter sphaeroides</name>
    <dbReference type="NCBI Taxonomy" id="1063"/>
    <lineage>
        <taxon>Bacteria</taxon>
        <taxon>Pseudomonadati</taxon>
        <taxon>Pseudomonadota</taxon>
        <taxon>Alphaproteobacteria</taxon>
        <taxon>Rhodobacterales</taxon>
        <taxon>Paracoccaceae</taxon>
        <taxon>Cereibacter</taxon>
    </lineage>
</organism>
<evidence type="ECO:0000256" key="1">
    <source>
        <dbReference type="ARBA" id="ARBA00022448"/>
    </source>
</evidence>
<evidence type="ECO:0000256" key="4">
    <source>
        <dbReference type="ARBA" id="ARBA00022741"/>
    </source>
</evidence>
<comment type="caution">
    <text evidence="7">The sequence shown here is derived from an EMBL/GenBank/DDBJ whole genome shotgun (WGS) entry which is preliminary data.</text>
</comment>
<dbReference type="InterPro" id="IPR017871">
    <property type="entry name" value="ABC_transporter-like_CS"/>
</dbReference>
<dbReference type="AlphaFoldDB" id="A0A2W5S4K9"/>
<gene>
    <name evidence="7" type="ORF">DI533_18120</name>
</gene>
<dbReference type="EMBL" id="QFQS01000005">
    <property type="protein sequence ID" value="PZQ95942.1"/>
    <property type="molecule type" value="Genomic_DNA"/>
</dbReference>
<evidence type="ECO:0000259" key="6">
    <source>
        <dbReference type="PROSITE" id="PS50893"/>
    </source>
</evidence>
<evidence type="ECO:0000313" key="7">
    <source>
        <dbReference type="EMBL" id="PZQ95942.1"/>
    </source>
</evidence>
<feature type="domain" description="ABC transporter" evidence="6">
    <location>
        <begin position="246"/>
        <end position="500"/>
    </location>
</feature>
<dbReference type="Proteomes" id="UP000248975">
    <property type="component" value="Unassembled WGS sequence"/>
</dbReference>
<keyword evidence="5" id="KW-0067">ATP-binding</keyword>
<keyword evidence="1" id="KW-0813">Transport</keyword>
<dbReference type="InterPro" id="IPR003593">
    <property type="entry name" value="AAA+_ATPase"/>
</dbReference>
<dbReference type="InterPro" id="IPR003439">
    <property type="entry name" value="ABC_transporter-like_ATP-bd"/>
</dbReference>
<evidence type="ECO:0000313" key="8">
    <source>
        <dbReference type="Proteomes" id="UP000248975"/>
    </source>
</evidence>
<dbReference type="PANTHER" id="PTHR43790">
    <property type="entry name" value="CARBOHYDRATE TRANSPORT ATP-BINDING PROTEIN MG119-RELATED"/>
    <property type="match status" value="1"/>
</dbReference>
<dbReference type="InterPro" id="IPR050107">
    <property type="entry name" value="ABC_carbohydrate_import_ATPase"/>
</dbReference>
<evidence type="ECO:0000256" key="3">
    <source>
        <dbReference type="ARBA" id="ARBA00022737"/>
    </source>
</evidence>
<feature type="domain" description="ABC transporter" evidence="6">
    <location>
        <begin position="3"/>
        <end position="241"/>
    </location>
</feature>
<protein>
    <submittedName>
        <fullName evidence="7">ABC transporter</fullName>
    </submittedName>
</protein>
<dbReference type="GO" id="GO:0005524">
    <property type="term" value="F:ATP binding"/>
    <property type="evidence" value="ECO:0007669"/>
    <property type="project" value="UniProtKB-KW"/>
</dbReference>
<dbReference type="InterPro" id="IPR027417">
    <property type="entry name" value="P-loop_NTPase"/>
</dbReference>
<name>A0A2W5S4K9_CERSP</name>
<dbReference type="CDD" id="cd03216">
    <property type="entry name" value="ABC_Carb_Monos_I"/>
    <property type="match status" value="1"/>
</dbReference>
<sequence length="501" mass="53474">MEILLSDITMQFPGTRALDGVTAGFRTDEVHGLIGENGAGKSTLVNVLGGSLQPTSGSVRIDGKAIRLASPHDALVQGIAHVSQEGSLVPGLTGAENILLGAEPRRAGTVIRTAALKAEASALVARWFPQVKIDLGRQVSELPMADRKVIEIVRALRGAARIVILDEPTATLPAREKEQLWGIIRSLPKQNVGVVLISHFLSEIKVLSDRITVLRDGRHIKTDAADALSEHDLVDMMLRRTGGATLRGAPVAVTERPVVLELSDWHSGNVIVPGFKLHAGEIVGLIGLTGAGHFGFARSLHHPIGVRCQTMKIAGKPVQLGSVADMQEAGIALVPDHRMEYALVAEWNLRENLAMVHPTHASLGAGVLSIRKEDREAQRIMKLLNVKAHGSGQVLKTLSGGNKQKISIGKWLYGAEGRYRVMIFIEPTEGVDIGAKGEIYAEMRRLAATGVGIIIASSDLLEIESVAHRVIPFANQRPGAEIPQNGFSESAFIAAISGTAA</sequence>
<proteinExistence type="predicted"/>
<reference evidence="7 8" key="1">
    <citation type="submission" date="2017-08" db="EMBL/GenBank/DDBJ databases">
        <title>Infants hospitalized years apart are colonized by the same room-sourced microbial strains.</title>
        <authorList>
            <person name="Brooks B."/>
            <person name="Olm M.R."/>
            <person name="Firek B.A."/>
            <person name="Baker R."/>
            <person name="Thomas B.C."/>
            <person name="Morowitz M.J."/>
            <person name="Banfield J.F."/>
        </authorList>
    </citation>
    <scope>NUCLEOTIDE SEQUENCE [LARGE SCALE GENOMIC DNA]</scope>
    <source>
        <strain evidence="7">S2_003_000_R2_11</strain>
    </source>
</reference>
<dbReference type="GO" id="GO:0016887">
    <property type="term" value="F:ATP hydrolysis activity"/>
    <property type="evidence" value="ECO:0007669"/>
    <property type="project" value="InterPro"/>
</dbReference>
<keyword evidence="4" id="KW-0547">Nucleotide-binding</keyword>
<dbReference type="PANTHER" id="PTHR43790:SF9">
    <property type="entry name" value="GALACTOFURANOSE TRANSPORTER ATP-BINDING PROTEIN YTFR"/>
    <property type="match status" value="1"/>
</dbReference>
<dbReference type="Gene3D" id="3.40.50.300">
    <property type="entry name" value="P-loop containing nucleotide triphosphate hydrolases"/>
    <property type="match status" value="2"/>
</dbReference>
<dbReference type="SMART" id="SM00382">
    <property type="entry name" value="AAA"/>
    <property type="match status" value="1"/>
</dbReference>
<keyword evidence="2" id="KW-0762">Sugar transport</keyword>
<accession>A0A2W5S4K9</accession>
<keyword evidence="3" id="KW-0677">Repeat</keyword>
<dbReference type="Pfam" id="PF00005">
    <property type="entry name" value="ABC_tran"/>
    <property type="match status" value="2"/>
</dbReference>
<dbReference type="PROSITE" id="PS00211">
    <property type="entry name" value="ABC_TRANSPORTER_1"/>
    <property type="match status" value="1"/>
</dbReference>
<evidence type="ECO:0000256" key="2">
    <source>
        <dbReference type="ARBA" id="ARBA00022597"/>
    </source>
</evidence>
<evidence type="ECO:0000256" key="5">
    <source>
        <dbReference type="ARBA" id="ARBA00022840"/>
    </source>
</evidence>
<dbReference type="SUPFAM" id="SSF52540">
    <property type="entry name" value="P-loop containing nucleoside triphosphate hydrolases"/>
    <property type="match status" value="2"/>
</dbReference>
<dbReference type="PROSITE" id="PS50893">
    <property type="entry name" value="ABC_TRANSPORTER_2"/>
    <property type="match status" value="2"/>
</dbReference>